<evidence type="ECO:0000313" key="3">
    <source>
        <dbReference type="Proteomes" id="UP001143474"/>
    </source>
</evidence>
<protein>
    <recommendedName>
        <fullName evidence="4">Enoyl reductase</fullName>
    </recommendedName>
</protein>
<evidence type="ECO:0008006" key="4">
    <source>
        <dbReference type="Google" id="ProtNLM"/>
    </source>
</evidence>
<sequence length="307" mass="33216">MIGKVIVAGLLMFASAPPGGGTGNTTVESSQKDRTVAVTLKDSQIVITGTGLSGRSDGYRVKRPCWYEPGKNAADMLKEQQDSKPTWIPETEWRRHLDSLKQFEEKVGKEGRWWTRGYNAADPDALSCLAGLEPYVFVPPNTTPPSGITVTELADIARAALTVPEPKIKLNPDARSYVNLPTWVWLDDVGQTTRSVTATLPGVMSATVTATFDSVKIKSGTTSTRAEVREKCGPGGKPYTKGAEFDCGVRYLRASADQPRDVYTMTVTSVWTVTANVAGVQYDPIQADATRDVPVGEVQSTVRTGTR</sequence>
<evidence type="ECO:0000256" key="1">
    <source>
        <dbReference type="SAM" id="SignalP"/>
    </source>
</evidence>
<feature type="signal peptide" evidence="1">
    <location>
        <begin position="1"/>
        <end position="20"/>
    </location>
</feature>
<dbReference type="AlphaFoldDB" id="A0A9W6HY79"/>
<dbReference type="EMBL" id="BSEV01000002">
    <property type="protein sequence ID" value="GLK08522.1"/>
    <property type="molecule type" value="Genomic_DNA"/>
</dbReference>
<reference evidence="2" key="2">
    <citation type="submission" date="2023-01" db="EMBL/GenBank/DDBJ databases">
        <authorList>
            <person name="Sun Q."/>
            <person name="Evtushenko L."/>
        </authorList>
    </citation>
    <scope>NUCLEOTIDE SEQUENCE</scope>
    <source>
        <strain evidence="2">VKM Ac-2007</strain>
    </source>
</reference>
<evidence type="ECO:0000313" key="2">
    <source>
        <dbReference type="EMBL" id="GLK08522.1"/>
    </source>
</evidence>
<feature type="chain" id="PRO_5040959036" description="Enoyl reductase" evidence="1">
    <location>
        <begin position="21"/>
        <end position="307"/>
    </location>
</feature>
<proteinExistence type="predicted"/>
<dbReference type="Proteomes" id="UP001143474">
    <property type="component" value="Unassembled WGS sequence"/>
</dbReference>
<reference evidence="2" key="1">
    <citation type="journal article" date="2014" name="Int. J. Syst. Evol. Microbiol.">
        <title>Complete genome sequence of Corynebacterium casei LMG S-19264T (=DSM 44701T), isolated from a smear-ripened cheese.</title>
        <authorList>
            <consortium name="US DOE Joint Genome Institute (JGI-PGF)"/>
            <person name="Walter F."/>
            <person name="Albersmeier A."/>
            <person name="Kalinowski J."/>
            <person name="Ruckert C."/>
        </authorList>
    </citation>
    <scope>NUCLEOTIDE SEQUENCE</scope>
    <source>
        <strain evidence="2">VKM Ac-2007</strain>
    </source>
</reference>
<gene>
    <name evidence="2" type="ORF">GCM10017600_19270</name>
</gene>
<name>A0A9W6HY79_9ACTN</name>
<organism evidence="2 3">
    <name type="scientific">Streptosporangium carneum</name>
    <dbReference type="NCBI Taxonomy" id="47481"/>
    <lineage>
        <taxon>Bacteria</taxon>
        <taxon>Bacillati</taxon>
        <taxon>Actinomycetota</taxon>
        <taxon>Actinomycetes</taxon>
        <taxon>Streptosporangiales</taxon>
        <taxon>Streptosporangiaceae</taxon>
        <taxon>Streptosporangium</taxon>
    </lineage>
</organism>
<comment type="caution">
    <text evidence="2">The sequence shown here is derived from an EMBL/GenBank/DDBJ whole genome shotgun (WGS) entry which is preliminary data.</text>
</comment>
<keyword evidence="3" id="KW-1185">Reference proteome</keyword>
<keyword evidence="1" id="KW-0732">Signal</keyword>
<accession>A0A9W6HY79</accession>